<dbReference type="Pfam" id="PF03009">
    <property type="entry name" value="GDPD"/>
    <property type="match status" value="1"/>
</dbReference>
<evidence type="ECO:0000259" key="1">
    <source>
        <dbReference type="PROSITE" id="PS51704"/>
    </source>
</evidence>
<dbReference type="EMBL" id="CAEMXZ010000080">
    <property type="protein sequence ID" value="CAB4323875.1"/>
    <property type="molecule type" value="Genomic_DNA"/>
</dbReference>
<dbReference type="InterPro" id="IPR030395">
    <property type="entry name" value="GP_PDE_dom"/>
</dbReference>
<dbReference type="Gene3D" id="3.20.20.190">
    <property type="entry name" value="Phosphatidylinositol (PI) phosphodiesterase"/>
    <property type="match status" value="1"/>
</dbReference>
<proteinExistence type="predicted"/>
<protein>
    <submittedName>
        <fullName evidence="2">Unannotated protein</fullName>
    </submittedName>
</protein>
<dbReference type="PROSITE" id="PS51257">
    <property type="entry name" value="PROKAR_LIPOPROTEIN"/>
    <property type="match status" value="1"/>
</dbReference>
<sequence>MKRAAIVLSTALLLTSVLAACGSSSSESSTSTTKAVKTSSASTVEGVLALGRPVVLGHAAGENTAPHSTMFGFSESVNAGVDVIDLDIQRTADDVLVVQHDDNTKRTTESDLKVHDLTYEQIHALDNGYWFASSCANTCTGKPETEYIYRGMRTGKVTPPTGYTADDFAVPRFSDVAERWPDYVLNIEIKGDAPDAFHTADLLAAEITRLGRTDSVVVTSFKDDVIAHFHELLPEVMMSPGLDTLTAYVLAGGSIPMWEKILQVPPDYQGVEVFTPSYVEKTKAGGYVNWVWPNGAGEDEAGYLDLFERGANGINASAPAAGVAALNTYLEQLEE</sequence>
<dbReference type="InterPro" id="IPR017946">
    <property type="entry name" value="PLC-like_Pdiesterase_TIM-brl"/>
</dbReference>
<dbReference type="SUPFAM" id="SSF51695">
    <property type="entry name" value="PLC-like phosphodiesterases"/>
    <property type="match status" value="1"/>
</dbReference>
<gene>
    <name evidence="2" type="ORF">UFOPK1392_01637</name>
</gene>
<organism evidence="2">
    <name type="scientific">freshwater metagenome</name>
    <dbReference type="NCBI Taxonomy" id="449393"/>
    <lineage>
        <taxon>unclassified sequences</taxon>
        <taxon>metagenomes</taxon>
        <taxon>ecological metagenomes</taxon>
    </lineage>
</organism>
<name>A0A6J5YEK3_9ZZZZ</name>
<dbReference type="AlphaFoldDB" id="A0A6J5YEK3"/>
<dbReference type="PANTHER" id="PTHR46211">
    <property type="entry name" value="GLYCEROPHOSPHORYL DIESTER PHOSPHODIESTERASE"/>
    <property type="match status" value="1"/>
</dbReference>
<feature type="domain" description="GP-PDE" evidence="1">
    <location>
        <begin position="53"/>
        <end position="326"/>
    </location>
</feature>
<reference evidence="2" key="1">
    <citation type="submission" date="2020-05" db="EMBL/GenBank/DDBJ databases">
        <authorList>
            <person name="Chiriac C."/>
            <person name="Salcher M."/>
            <person name="Ghai R."/>
            <person name="Kavagutti S V."/>
        </authorList>
    </citation>
    <scope>NUCLEOTIDE SEQUENCE</scope>
</reference>
<dbReference type="GO" id="GO:0006629">
    <property type="term" value="P:lipid metabolic process"/>
    <property type="evidence" value="ECO:0007669"/>
    <property type="project" value="InterPro"/>
</dbReference>
<dbReference type="PROSITE" id="PS51704">
    <property type="entry name" value="GP_PDE"/>
    <property type="match status" value="1"/>
</dbReference>
<dbReference type="PANTHER" id="PTHR46211:SF14">
    <property type="entry name" value="GLYCEROPHOSPHODIESTER PHOSPHODIESTERASE"/>
    <property type="match status" value="1"/>
</dbReference>
<evidence type="ECO:0000313" key="2">
    <source>
        <dbReference type="EMBL" id="CAB4323875.1"/>
    </source>
</evidence>
<accession>A0A6J5YEK3</accession>
<dbReference type="GO" id="GO:0008081">
    <property type="term" value="F:phosphoric diester hydrolase activity"/>
    <property type="evidence" value="ECO:0007669"/>
    <property type="project" value="InterPro"/>
</dbReference>